<evidence type="ECO:0000259" key="2">
    <source>
        <dbReference type="Pfam" id="PF13579"/>
    </source>
</evidence>
<feature type="domain" description="Glycosyltransferase subfamily 4-like N-terminal" evidence="2">
    <location>
        <begin position="160"/>
        <end position="326"/>
    </location>
</feature>
<dbReference type="Pfam" id="PF13692">
    <property type="entry name" value="Glyco_trans_1_4"/>
    <property type="match status" value="1"/>
</dbReference>
<dbReference type="AlphaFoldDB" id="A0A364NY90"/>
<evidence type="ECO:0008006" key="5">
    <source>
        <dbReference type="Google" id="ProtNLM"/>
    </source>
</evidence>
<proteinExistence type="predicted"/>
<protein>
    <recommendedName>
        <fullName evidence="5">Glycosyltransferase</fullName>
    </recommendedName>
</protein>
<dbReference type="Proteomes" id="UP000251075">
    <property type="component" value="Unassembled WGS sequence"/>
</dbReference>
<reference evidence="3 4" key="1">
    <citation type="submission" date="2017-11" db="EMBL/GenBank/DDBJ databases">
        <title>Draft genome sequence of magnetotactic bacterium Magnetospirillum kuznetsovii LBB-42.</title>
        <authorList>
            <person name="Grouzdev D.S."/>
            <person name="Rysina M.S."/>
            <person name="Baslerov R.V."/>
            <person name="Koziaeva V."/>
        </authorList>
    </citation>
    <scope>NUCLEOTIDE SEQUENCE [LARGE SCALE GENOMIC DNA]</scope>
    <source>
        <strain evidence="3 4">LBB-42</strain>
    </source>
</reference>
<evidence type="ECO:0000313" key="3">
    <source>
        <dbReference type="EMBL" id="RAU21877.1"/>
    </source>
</evidence>
<dbReference type="SUPFAM" id="SSF53756">
    <property type="entry name" value="UDP-Glycosyltransferase/glycogen phosphorylase"/>
    <property type="match status" value="2"/>
</dbReference>
<sequence length="942" mass="103287">MEPRIALSYYSLPVDYLETLEQKAGGHIRNLVISSLKGVGTLDIVTQLARLEVDTIYVPTPDRDWTAFTPLLRLIAQIARPRQVILVDDKLVFRQDPPWTVLPLLLGVILRTAAALALTMMQYWQLKLLLAKERQDCGLDADKRHVLYIKSNLWAGITAGGSISHTAGVIKALSNIGRSVLYISPGAAPELSSIKDATANRLSIHGGFVYPRELNSLRYNRALTQWAAKLPKRRFGFIYHRLSLGSFAAVTAARRLGIPLVVEYNGSEVWINRNWGTRLKLEGLAVMAEDAVLRHAHLVVAVSAPLRRELIARGVEAERIVAHPNGFDETRFDPRQFGPEQVARVRDSLKIAPDAVVATFVGTFGMWHGADILAHALVHLGHHHMEWLDSSRLHVVFVGDGVNRTNVENILAGQGLEGRYTFTGLVQPHETPQYLAASDFFVAPHVPNPDGSEFFGSPTKLFEYMGMAKPVLASNLAQIGEVMAGAPRLRDCRNWDEAAEPDQCGVLVEPANIGALADGLVYLTDHPNWRQSAGINARRRALERYTWGHHVGAILAGLGSRLAPAPALPGGIVCRRILVNAVHSKSGGGLTYLRNVIPLLATRAGFDIHVVVQSDQAESASPICADAGVTIHLLPTWSRLGTVLLQEQVSIPLLARRIHADVVFSPANYGPVMASRSVILLRNAFEVTALEQRRAKQLYWLGVKLLTRLCFATCRRAIIVSKHASNTFLDVFGLDSDPRIDVVHHGVGIGFHPPADDGARSPGRLLAVSDIYVQKNFETLLRAVALLAPDHRDLRLDIAGNELDPTYAERLKALCRELGIEGRVAFLGGQPPAKVAELYRQAQVFVFPSLVETFGNPLVEAMASGIPVVCSDSAAMPEVTGGAALLARPRDVEHMAAQIRRLLDDSTLWAEMSARGLERARDFSWERTADLTADILREAAED</sequence>
<dbReference type="CDD" id="cd03794">
    <property type="entry name" value="GT4_WbuB-like"/>
    <property type="match status" value="1"/>
</dbReference>
<dbReference type="InterPro" id="IPR050194">
    <property type="entry name" value="Glycosyltransferase_grp1"/>
</dbReference>
<accession>A0A364NY90</accession>
<dbReference type="Pfam" id="PF13579">
    <property type="entry name" value="Glyco_trans_4_4"/>
    <property type="match status" value="1"/>
</dbReference>
<organism evidence="3 4">
    <name type="scientific">Paramagnetospirillum kuznetsovii</name>
    <dbReference type="NCBI Taxonomy" id="2053833"/>
    <lineage>
        <taxon>Bacteria</taxon>
        <taxon>Pseudomonadati</taxon>
        <taxon>Pseudomonadota</taxon>
        <taxon>Alphaproteobacteria</taxon>
        <taxon>Rhodospirillales</taxon>
        <taxon>Magnetospirillaceae</taxon>
        <taxon>Paramagnetospirillum</taxon>
    </lineage>
</organism>
<dbReference type="PANTHER" id="PTHR45947:SF3">
    <property type="entry name" value="SULFOQUINOVOSYL TRANSFERASE SQD2"/>
    <property type="match status" value="1"/>
</dbReference>
<dbReference type="InterPro" id="IPR001296">
    <property type="entry name" value="Glyco_trans_1"/>
</dbReference>
<name>A0A364NY90_9PROT</name>
<evidence type="ECO:0000259" key="1">
    <source>
        <dbReference type="Pfam" id="PF00534"/>
    </source>
</evidence>
<evidence type="ECO:0000313" key="4">
    <source>
        <dbReference type="Proteomes" id="UP000251075"/>
    </source>
</evidence>
<dbReference type="RefSeq" id="WP_112144686.1">
    <property type="nucleotide sequence ID" value="NZ_PGTO01000007.1"/>
</dbReference>
<dbReference type="Gene3D" id="3.40.50.2000">
    <property type="entry name" value="Glycogen Phosphorylase B"/>
    <property type="match status" value="4"/>
</dbReference>
<dbReference type="Pfam" id="PF00534">
    <property type="entry name" value="Glycos_transf_1"/>
    <property type="match status" value="1"/>
</dbReference>
<feature type="domain" description="Glycosyl transferase family 1" evidence="1">
    <location>
        <begin position="765"/>
        <end position="916"/>
    </location>
</feature>
<keyword evidence="4" id="KW-1185">Reference proteome</keyword>
<comment type="caution">
    <text evidence="3">The sequence shown here is derived from an EMBL/GenBank/DDBJ whole genome shotgun (WGS) entry which is preliminary data.</text>
</comment>
<dbReference type="InterPro" id="IPR028098">
    <property type="entry name" value="Glyco_trans_4-like_N"/>
</dbReference>
<dbReference type="CDD" id="cd03809">
    <property type="entry name" value="GT4_MtfB-like"/>
    <property type="match status" value="1"/>
</dbReference>
<dbReference type="GO" id="GO:0016757">
    <property type="term" value="F:glycosyltransferase activity"/>
    <property type="evidence" value="ECO:0007669"/>
    <property type="project" value="InterPro"/>
</dbReference>
<gene>
    <name evidence="3" type="ORF">CU669_11285</name>
</gene>
<dbReference type="OrthoDB" id="186663at2"/>
<dbReference type="PANTHER" id="PTHR45947">
    <property type="entry name" value="SULFOQUINOVOSYL TRANSFERASE SQD2"/>
    <property type="match status" value="1"/>
</dbReference>
<dbReference type="EMBL" id="PGTO01000007">
    <property type="protein sequence ID" value="RAU21877.1"/>
    <property type="molecule type" value="Genomic_DNA"/>
</dbReference>